<feature type="compositionally biased region" description="Low complexity" evidence="2">
    <location>
        <begin position="1316"/>
        <end position="1334"/>
    </location>
</feature>
<organism evidence="3 4">
    <name type="scientific">Theileria orientalis</name>
    <dbReference type="NCBI Taxonomy" id="68886"/>
    <lineage>
        <taxon>Eukaryota</taxon>
        <taxon>Sar</taxon>
        <taxon>Alveolata</taxon>
        <taxon>Apicomplexa</taxon>
        <taxon>Aconoidasida</taxon>
        <taxon>Piroplasmida</taxon>
        <taxon>Theileriidae</taxon>
        <taxon>Theileria</taxon>
    </lineage>
</organism>
<evidence type="ECO:0000256" key="2">
    <source>
        <dbReference type="SAM" id="MobiDB-lite"/>
    </source>
</evidence>
<sequence length="1580" mass="182795">MIDILEIQCSLNRAVSSVFGISKTENELNSLKSLCSALDRLNRDCDDVKKDKSALNYSKYDCNGNYYQFLENLRKLLLLFAQRLVNLKLVESELAHLYIKIFLNITNTFKRNNIAFQTELLCICVFKIWCNILCINDSNKIDEESFEKNKVIFEDYVPLVVNVYKCGKNQKEWSKVLYIILEVLKNTQDEQLLNQIFECLEYIHTGLKVNEVYPGVVSALINKLNKLSRRQFIKSVNTLIVWFRAFLEGKNESSVSDLNYLKNILDEKEEKDELLNKTKESLGYLIRRFRNTHSEAVTMVCLSCVDYEILENELRLQMCKCILESVMKKDGRGEIKNKIEELSVSSKLIIRDIVTEGISEPGSKAIETFEGYLRIRGCFLWEIDEYMVVKFLIDNVEVDYEGMDEKVTVNKKYLVDASGTISAIGDSTVRKWEETVSFCIKYFEGISKEKKVGIFTNLLLILKNSNTTSVYVRALHVLNYLLVSGKGKERFISEDMIMELRSLTISKDMFAMSKRVEDTLVANVTKVKLMDLLSVVIRSDDRGTLSHREVETILFAVIPEINSDYIRISQSSTKVMKELKEYFNRYIGRDAAEVCTEVNDEIHSNEQHSGLQQQPQQIQQQRDEETEFRQLLEYYTNSLIKKVINNISDRGVSDVVYTLTSFNNARVDLKVIFDLTVQFCKYFDDFTITQGYDFDEKLTEVLYSFNYMLIYMKRYLIDSRSMECSIANDSESSYKLENSADVEPSKPEYPEDIMDEDGKGDFVLSVATLIMTRVRYYIADKSTNVKYLALLPLIRTLEISSKNEYIYRIRVHEIWDSLVHSLENNMNQYRIVSILLKIFMSIVKNVYEFVEKRLIRIFEVMEEVVFEDEHIVGVADERNGTIRYKCYLEISEFLEEVSKKVVNRVIFSKLMLISIKIHSPKTSESIKEKLNEVFKNLSKKDPTLVRNVLIEVNKGERMNKAFIKYALKRDVKRMYSKTPPQVMLEEPRNATRSRYRVCNAYQRLADSNLKRNLPSIKQTEVKGEWIKLNNCSVSKIVREKLKELGIDGELVRNVEKEEERKEVIKSIINFVNIVYKEAGYFKSEVSGWNYLDSGELRVECVEKEIPECNFRVFVKDENASKSIDIKAEDVMKASTVTIPTGKYTQQSNEYLRKKIFRGGNMSRLDVRSFEAIRDSGVYKNLQYVVHKDKEEVYVDFFYDGYDVVHTVSPTISIRQGGPVLNLVYQNRNCGNRKSLLNVMSELNLFKLLNYNHKLTVNVYSDILDYFFWSSDCSDCTLVSTFISISMNDLMALLRNINRLNVVDKVKASLKSKFSKGSKSSANSSSGTDGSNSNKASRVSRGNFGIEELKQKTKLENLKEVALSKVKSSKSDAKMEELRNSQVCVRIMKKMGNLKYTLSPYLGSTELGLSNQVSYRLDSRKLDEPVAINASLNNSFKYRDEVENREGGSEEDHNLWKYRAETRLMMTLRSRCRLLCKYIYGNKMNREDYRGLFESKVEKPFLVASHDVSVPVTFKFKIVPYIGVFVDLLFKSRSVEDLDVSLGVKFTVLNLTLSIPVLNKVKTSYVLNKFSKGTQNYHIGI</sequence>
<dbReference type="OrthoDB" id="361974at2759"/>
<protein>
    <submittedName>
        <fullName evidence="3">Uncharacterized protein</fullName>
    </submittedName>
</protein>
<accession>A0A976M6H5</accession>
<name>A0A976M6H5_THEOR</name>
<keyword evidence="1" id="KW-0175">Coiled coil</keyword>
<evidence type="ECO:0000313" key="4">
    <source>
        <dbReference type="Proteomes" id="UP000244803"/>
    </source>
</evidence>
<dbReference type="Proteomes" id="UP000244803">
    <property type="component" value="Chromosome 4"/>
</dbReference>
<feature type="region of interest" description="Disordered" evidence="2">
    <location>
        <begin position="1314"/>
        <end position="1337"/>
    </location>
</feature>
<evidence type="ECO:0000256" key="1">
    <source>
        <dbReference type="SAM" id="Coils"/>
    </source>
</evidence>
<evidence type="ECO:0000313" key="3">
    <source>
        <dbReference type="EMBL" id="UKJ89483.1"/>
    </source>
</evidence>
<dbReference type="EMBL" id="CP056067">
    <property type="protein sequence ID" value="UKJ89483.1"/>
    <property type="molecule type" value="Genomic_DNA"/>
</dbReference>
<proteinExistence type="predicted"/>
<feature type="coiled-coil region" evidence="1">
    <location>
        <begin position="21"/>
        <end position="51"/>
    </location>
</feature>
<reference evidence="3" key="1">
    <citation type="submission" date="2022-07" db="EMBL/GenBank/DDBJ databases">
        <title>Evaluation of T. orientalis genome assembly methods using nanopore sequencing and analysis of variation between genomes.</title>
        <authorList>
            <person name="Yam J."/>
            <person name="Micallef M.L."/>
            <person name="Liu M."/>
            <person name="Djordjevic S.P."/>
            <person name="Bogema D.R."/>
            <person name="Jenkins C."/>
        </authorList>
    </citation>
    <scope>NUCLEOTIDE SEQUENCE</scope>
    <source>
        <strain evidence="3">Fish Creek</strain>
    </source>
</reference>
<gene>
    <name evidence="3" type="ORF">MACJ_002734</name>
</gene>